<dbReference type="Proteomes" id="UP000001953">
    <property type="component" value="Chromosome"/>
</dbReference>
<sequence>MTALELRACLDALPPDIRREFDEIREIGRGPFGRAQTQQIVDDHLALLLRLRREYHATHADMVEVLGLYGITGPDGAALTAATLSSAISRARARADVRSRGSKRRAQIALPARTAAPSSVSRLHRRHADVGDPKPDLVFASQSAPPRTVAPNDIDLVFGTQVSSSGHEAPEVRRSDHKTRLIDFLARASMED</sequence>
<dbReference type="EMBL" id="CP000319">
    <property type="protein sequence ID" value="ABE64480.1"/>
    <property type="molecule type" value="Genomic_DNA"/>
</dbReference>
<feature type="region of interest" description="Disordered" evidence="1">
    <location>
        <begin position="95"/>
        <end position="122"/>
    </location>
</feature>
<dbReference type="STRING" id="323097.Nham_3756"/>
<dbReference type="HOGENOM" id="CLU_1413873_0_0_5"/>
<keyword evidence="3" id="KW-1185">Reference proteome</keyword>
<dbReference type="AlphaFoldDB" id="Q1QH17"/>
<name>Q1QH17_NITHX</name>
<evidence type="ECO:0000313" key="2">
    <source>
        <dbReference type="EMBL" id="ABE64480.1"/>
    </source>
</evidence>
<evidence type="ECO:0000313" key="3">
    <source>
        <dbReference type="Proteomes" id="UP000001953"/>
    </source>
</evidence>
<accession>Q1QH17</accession>
<proteinExistence type="predicted"/>
<reference evidence="2 3" key="1">
    <citation type="submission" date="2006-03" db="EMBL/GenBank/DDBJ databases">
        <title>Complete sequence of chromosome of Nitrobacter hamburgensis X14.</title>
        <authorList>
            <consortium name="US DOE Joint Genome Institute"/>
            <person name="Copeland A."/>
            <person name="Lucas S."/>
            <person name="Lapidus A."/>
            <person name="Barry K."/>
            <person name="Detter J.C."/>
            <person name="Glavina del Rio T."/>
            <person name="Hammon N."/>
            <person name="Israni S."/>
            <person name="Dalin E."/>
            <person name="Tice H."/>
            <person name="Pitluck S."/>
            <person name="Chain P."/>
            <person name="Malfatti S."/>
            <person name="Shin M."/>
            <person name="Vergez L."/>
            <person name="Schmutz J."/>
            <person name="Larimer F."/>
            <person name="Land M."/>
            <person name="Hauser L."/>
            <person name="Kyrpides N."/>
            <person name="Ivanova N."/>
            <person name="Ward B."/>
            <person name="Arp D."/>
            <person name="Klotz M."/>
            <person name="Stein L."/>
            <person name="O'Mullan G."/>
            <person name="Starkenburg S."/>
            <person name="Sayavedra L."/>
            <person name="Poret-Peterson A.T."/>
            <person name="Gentry M.E."/>
            <person name="Bruce D."/>
            <person name="Richardson P."/>
        </authorList>
    </citation>
    <scope>NUCLEOTIDE SEQUENCE [LARGE SCALE GENOMIC DNA]</scope>
    <source>
        <strain evidence="3">DSM 10229 / NCIMB 13809 / X14</strain>
    </source>
</reference>
<protein>
    <submittedName>
        <fullName evidence="2">Uncharacterized protein</fullName>
    </submittedName>
</protein>
<evidence type="ECO:0000256" key="1">
    <source>
        <dbReference type="SAM" id="MobiDB-lite"/>
    </source>
</evidence>
<gene>
    <name evidence="2" type="ordered locus">Nham_3756</name>
</gene>
<dbReference type="RefSeq" id="WP_011512113.1">
    <property type="nucleotide sequence ID" value="NC_007964.1"/>
</dbReference>
<organism evidence="2 3">
    <name type="scientific">Nitrobacter hamburgensis (strain DSM 10229 / NCIMB 13809 / X14)</name>
    <dbReference type="NCBI Taxonomy" id="323097"/>
    <lineage>
        <taxon>Bacteria</taxon>
        <taxon>Pseudomonadati</taxon>
        <taxon>Pseudomonadota</taxon>
        <taxon>Alphaproteobacteria</taxon>
        <taxon>Hyphomicrobiales</taxon>
        <taxon>Nitrobacteraceae</taxon>
        <taxon>Nitrobacter</taxon>
    </lineage>
</organism>
<dbReference type="KEGG" id="nha:Nham_3756"/>
<dbReference type="OrthoDB" id="5641374at2"/>